<dbReference type="PROSITE" id="PS51257">
    <property type="entry name" value="PROKAR_LIPOPROTEIN"/>
    <property type="match status" value="1"/>
</dbReference>
<dbReference type="SMART" id="SM01325">
    <property type="entry name" value="DUF3160"/>
    <property type="match status" value="1"/>
</dbReference>
<keyword evidence="2" id="KW-1185">Reference proteome</keyword>
<evidence type="ECO:0000313" key="2">
    <source>
        <dbReference type="Proteomes" id="UP000265562"/>
    </source>
</evidence>
<reference evidence="1 2" key="1">
    <citation type="submission" date="2018-09" db="EMBL/GenBank/DDBJ databases">
        <title>Genome sequencing of Lachnoanaerobaculum umeaense DSM 23576.</title>
        <authorList>
            <person name="Kook J.-K."/>
            <person name="Park S.-N."/>
            <person name="Lim Y.K."/>
        </authorList>
    </citation>
    <scope>NUCLEOTIDE SEQUENCE [LARGE SCALE GENOMIC DNA]</scope>
    <source>
        <strain evidence="2">DSM 23576 \ CCUG 58757</strain>
    </source>
</reference>
<protein>
    <submittedName>
        <fullName evidence="1">DUF3160 domain-containing protein</fullName>
    </submittedName>
</protein>
<dbReference type="KEGG" id="lua:D4A81_08035"/>
<accession>A0A385Q0F2</accession>
<sequence length="725" mass="82681">MKKRFISLILVLGLILTSSGCNIQIDVNNKRVKVGYDTPKNKSKHNTVIAKNLDYELPKVKEFYTGNGEYTPINISANIPDIKIQSSLSNIENIAQFGNLNAEQRAMIEENGFVVNPTDEEQLFYIYESNTYNKIPNFVTTDSVLQLYHIFYDFTLRETESDKLYIELKQLNANMVDALYEKYQKTSDEKSKELVGRTLAYFALCEKLLGEGMSRSLPREINSMVEEDYSNIKSEIESESSITGTDVDYSLFKVRGHYTRSDVLTDYFKTMSMYGVVPFIIYDSFKERNEDGAAMAVIATTALEELPDESGMDLWEDIYSITEFFVGSTNDLNPLEFATIVEEVYGEMPEPEDIADGMDDLYNEFDKLTEAKIKDDSIGLCFRFMGQRYIPDSEILNRLSNELRPFPSGLDVMAVLGSERAEEILDSLYEPSKDWPEYDKEYSAVKKEFDERSISDKTENIYGSWLFTLESLNQSFPEGYPGFMRNEAWETKSLVTALGSWAELRHDTILYGAQSGVECGGDDIPPELIGYVEPNVEFYNRLIWLTKQTMDGLSQRNGIGEDTKYKCESIIELLEFLKNCSIKELNGEKLTFEEYDTLLTYGGTLEYLSSSIAGTSDWYRIESDTDKNMAQIADIHSVNGAGYLEVGVGKAAEIYVVVPIDGKLYLTRGAVFDYFEFVNEERMTDEEWQNRLSNPPDRPPFVEDYMQEEKGQELITPAEPYSSGC</sequence>
<dbReference type="RefSeq" id="WP_111524382.1">
    <property type="nucleotide sequence ID" value="NZ_CP032364.1"/>
</dbReference>
<dbReference type="InterPro" id="IPR022601">
    <property type="entry name" value="DUF3160"/>
</dbReference>
<organism evidence="1 2">
    <name type="scientific">Lachnoanaerobaculum umeaense</name>
    <dbReference type="NCBI Taxonomy" id="617123"/>
    <lineage>
        <taxon>Bacteria</taxon>
        <taxon>Bacillati</taxon>
        <taxon>Bacillota</taxon>
        <taxon>Clostridia</taxon>
        <taxon>Lachnospirales</taxon>
        <taxon>Lachnospiraceae</taxon>
        <taxon>Lachnoanaerobaculum</taxon>
    </lineage>
</organism>
<dbReference type="AlphaFoldDB" id="A0A385Q0F2"/>
<name>A0A385Q0F2_9FIRM</name>
<dbReference type="EMBL" id="CP032364">
    <property type="protein sequence ID" value="AYA99888.1"/>
    <property type="molecule type" value="Genomic_DNA"/>
</dbReference>
<dbReference type="Pfam" id="PF11369">
    <property type="entry name" value="DUF3160"/>
    <property type="match status" value="1"/>
</dbReference>
<proteinExistence type="predicted"/>
<dbReference type="Proteomes" id="UP000265562">
    <property type="component" value="Chromosome"/>
</dbReference>
<evidence type="ECO:0000313" key="1">
    <source>
        <dbReference type="EMBL" id="AYA99888.1"/>
    </source>
</evidence>
<dbReference type="OrthoDB" id="353549at2"/>
<gene>
    <name evidence="1" type="ORF">D4A81_08035</name>
</gene>